<dbReference type="VEuPathDB" id="VectorBase:ISCI015966"/>
<reference evidence="2 4" key="1">
    <citation type="submission" date="2008-03" db="EMBL/GenBank/DDBJ databases">
        <title>Annotation of Ixodes scapularis.</title>
        <authorList>
            <consortium name="Ixodes scapularis Genome Project Consortium"/>
            <person name="Caler E."/>
            <person name="Hannick L.I."/>
            <person name="Bidwell S."/>
            <person name="Joardar V."/>
            <person name="Thiagarajan M."/>
            <person name="Amedeo P."/>
            <person name="Galinsky K.J."/>
            <person name="Schobel S."/>
            <person name="Inman J."/>
            <person name="Hostetler J."/>
            <person name="Miller J."/>
            <person name="Hammond M."/>
            <person name="Megy K."/>
            <person name="Lawson D."/>
            <person name="Kodira C."/>
            <person name="Sutton G."/>
            <person name="Meyer J."/>
            <person name="Hill C.A."/>
            <person name="Birren B."/>
            <person name="Nene V."/>
            <person name="Collins F."/>
            <person name="Alarcon-Chaidez F."/>
            <person name="Wikel S."/>
            <person name="Strausberg R."/>
        </authorList>
    </citation>
    <scope>NUCLEOTIDE SEQUENCE [LARGE SCALE GENOMIC DNA]</scope>
    <source>
        <strain evidence="4">Wikel</strain>
        <strain evidence="2">Wikel colony</strain>
    </source>
</reference>
<keyword evidence="1" id="KW-0472">Membrane</keyword>
<organism>
    <name type="scientific">Ixodes scapularis</name>
    <name type="common">Black-legged tick</name>
    <name type="synonym">Deer tick</name>
    <dbReference type="NCBI Taxonomy" id="6945"/>
    <lineage>
        <taxon>Eukaryota</taxon>
        <taxon>Metazoa</taxon>
        <taxon>Ecdysozoa</taxon>
        <taxon>Arthropoda</taxon>
        <taxon>Chelicerata</taxon>
        <taxon>Arachnida</taxon>
        <taxon>Acari</taxon>
        <taxon>Parasitiformes</taxon>
        <taxon>Ixodida</taxon>
        <taxon>Ixodoidea</taxon>
        <taxon>Ixodidae</taxon>
        <taxon>Ixodinae</taxon>
        <taxon>Ixodes</taxon>
    </lineage>
</organism>
<evidence type="ECO:0000313" key="2">
    <source>
        <dbReference type="EMBL" id="EEC01199.1"/>
    </source>
</evidence>
<sequence>MSVLTMKHEIVDAERSSRSRNACTARPSPKLAACFCSSRLCKEAKCDGPIFLTNKLLLFFFFLIVICRLPNVVTSGSGVFLCKLKWLFLNWGGGGGLWSGWQAALCNYFVQLRVLCILRQGRETLSEGFLQMDGCWLSSF</sequence>
<keyword evidence="1" id="KW-1133">Transmembrane helix</keyword>
<gene>
    <name evidence="2" type="ORF">IscW_ISCW015966</name>
</gene>
<dbReference type="AlphaFoldDB" id="B7P3M7"/>
<dbReference type="VEuPathDB" id="VectorBase:ISCW015966"/>
<dbReference type="PaxDb" id="6945-B7P3M7"/>
<dbReference type="HOGENOM" id="CLU_1837283_0_0_1"/>
<feature type="transmembrane region" description="Helical" evidence="1">
    <location>
        <begin position="57"/>
        <end position="81"/>
    </location>
</feature>
<protein>
    <submittedName>
        <fullName evidence="2 3">Uncharacterized protein</fullName>
    </submittedName>
</protein>
<dbReference type="InParanoid" id="B7P3M7"/>
<dbReference type="EMBL" id="DS629642">
    <property type="protein sequence ID" value="EEC01199.1"/>
    <property type="molecule type" value="Genomic_DNA"/>
</dbReference>
<reference evidence="3" key="2">
    <citation type="submission" date="2020-05" db="UniProtKB">
        <authorList>
            <consortium name="EnsemblMetazoa"/>
        </authorList>
    </citation>
    <scope>IDENTIFICATION</scope>
    <source>
        <strain evidence="3">wikel</strain>
    </source>
</reference>
<dbReference type="EnsemblMetazoa" id="ISCW015966-RA">
    <property type="protein sequence ID" value="ISCW015966-PA"/>
    <property type="gene ID" value="ISCW015966"/>
</dbReference>
<dbReference type="EMBL" id="ABJB010835038">
    <property type="status" value="NOT_ANNOTATED_CDS"/>
    <property type="molecule type" value="Genomic_DNA"/>
</dbReference>
<keyword evidence="1" id="KW-0812">Transmembrane</keyword>
<dbReference type="Proteomes" id="UP000001555">
    <property type="component" value="Unassembled WGS sequence"/>
</dbReference>
<evidence type="ECO:0000256" key="1">
    <source>
        <dbReference type="SAM" id="Phobius"/>
    </source>
</evidence>
<keyword evidence="4" id="KW-1185">Reference proteome</keyword>
<evidence type="ECO:0000313" key="3">
    <source>
        <dbReference type="EnsemblMetazoa" id="ISCW015966-PA"/>
    </source>
</evidence>
<accession>B7P3M7</accession>
<proteinExistence type="predicted"/>
<name>B7P3M7_IXOSC</name>
<evidence type="ECO:0000313" key="4">
    <source>
        <dbReference type="Proteomes" id="UP000001555"/>
    </source>
</evidence>